<dbReference type="FunFam" id="1.10.510.10:FF:000043">
    <property type="entry name" value="probable serine/threonine-protein kinase At1g54610"/>
    <property type="match status" value="1"/>
</dbReference>
<dbReference type="Proteomes" id="UP000657918">
    <property type="component" value="Unassembled WGS sequence"/>
</dbReference>
<dbReference type="GO" id="GO:0008353">
    <property type="term" value="F:RNA polymerase II CTD heptapeptide repeat kinase activity"/>
    <property type="evidence" value="ECO:0007669"/>
    <property type="project" value="TreeGrafter"/>
</dbReference>
<keyword evidence="4 7" id="KW-0547">Nucleotide-binding</keyword>
<dbReference type="PROSITE" id="PS00107">
    <property type="entry name" value="PROTEIN_KINASE_ATP"/>
    <property type="match status" value="1"/>
</dbReference>
<proteinExistence type="inferred from homology"/>
<dbReference type="SMART" id="SM00220">
    <property type="entry name" value="S_TKc"/>
    <property type="match status" value="1"/>
</dbReference>
<evidence type="ECO:0000256" key="4">
    <source>
        <dbReference type="ARBA" id="ARBA00022741"/>
    </source>
</evidence>
<keyword evidence="6 7" id="KW-0067">ATP-binding</keyword>
<dbReference type="InterPro" id="IPR050108">
    <property type="entry name" value="CDK"/>
</dbReference>
<evidence type="ECO:0000256" key="3">
    <source>
        <dbReference type="ARBA" id="ARBA00022679"/>
    </source>
</evidence>
<evidence type="ECO:0000256" key="1">
    <source>
        <dbReference type="ARBA" id="ARBA00006485"/>
    </source>
</evidence>
<dbReference type="Gene3D" id="1.10.510.10">
    <property type="entry name" value="Transferase(Phosphotransferase) domain 1"/>
    <property type="match status" value="1"/>
</dbReference>
<comment type="caution">
    <text evidence="10">The sequence shown here is derived from an EMBL/GenBank/DDBJ whole genome shotgun (WGS) entry which is preliminary data.</text>
</comment>
<dbReference type="AlphaFoldDB" id="A0A835MF19"/>
<evidence type="ECO:0000256" key="5">
    <source>
        <dbReference type="ARBA" id="ARBA00022777"/>
    </source>
</evidence>
<keyword evidence="11" id="KW-1185">Reference proteome</keyword>
<dbReference type="GO" id="GO:0000307">
    <property type="term" value="C:cyclin-dependent protein kinase holoenzyme complex"/>
    <property type="evidence" value="ECO:0007669"/>
    <property type="project" value="TreeGrafter"/>
</dbReference>
<dbReference type="Gene3D" id="3.30.200.20">
    <property type="entry name" value="Phosphorylase Kinase, domain 1"/>
    <property type="match status" value="1"/>
</dbReference>
<dbReference type="InterPro" id="IPR017441">
    <property type="entry name" value="Protein_kinase_ATP_BS"/>
</dbReference>
<dbReference type="EMBL" id="JADGMS010000017">
    <property type="protein sequence ID" value="KAF9663770.1"/>
    <property type="molecule type" value="Genomic_DNA"/>
</dbReference>
<reference evidence="10 11" key="1">
    <citation type="submission" date="2020-10" db="EMBL/GenBank/DDBJ databases">
        <title>Plant Genome Project.</title>
        <authorList>
            <person name="Zhang R.-G."/>
        </authorList>
    </citation>
    <scope>NUCLEOTIDE SEQUENCE [LARGE SCALE GENOMIC DNA]</scope>
    <source>
        <strain evidence="10">FAFU-HL-1</strain>
        <tissue evidence="10">Leaf</tissue>
    </source>
</reference>
<dbReference type="PROSITE" id="PS00108">
    <property type="entry name" value="PROTEIN_KINASE_ST"/>
    <property type="match status" value="1"/>
</dbReference>
<evidence type="ECO:0000256" key="6">
    <source>
        <dbReference type="ARBA" id="ARBA00022840"/>
    </source>
</evidence>
<evidence type="ECO:0000313" key="10">
    <source>
        <dbReference type="EMBL" id="KAF9663770.1"/>
    </source>
</evidence>
<feature type="region of interest" description="Disordered" evidence="8">
    <location>
        <begin position="40"/>
        <end position="105"/>
    </location>
</feature>
<dbReference type="Pfam" id="PF00069">
    <property type="entry name" value="Pkinase"/>
    <property type="match status" value="1"/>
</dbReference>
<dbReference type="InterPro" id="IPR011009">
    <property type="entry name" value="Kinase-like_dom_sf"/>
</dbReference>
<protein>
    <recommendedName>
        <fullName evidence="9">Protein kinase domain-containing protein</fullName>
    </recommendedName>
</protein>
<dbReference type="GO" id="GO:0005634">
    <property type="term" value="C:nucleus"/>
    <property type="evidence" value="ECO:0007669"/>
    <property type="project" value="TreeGrafter"/>
</dbReference>
<feature type="domain" description="Protein kinase" evidence="9">
    <location>
        <begin position="215"/>
        <end position="499"/>
    </location>
</feature>
<evidence type="ECO:0000313" key="11">
    <source>
        <dbReference type="Proteomes" id="UP000657918"/>
    </source>
</evidence>
<dbReference type="SUPFAM" id="SSF56112">
    <property type="entry name" value="Protein kinase-like (PK-like)"/>
    <property type="match status" value="1"/>
</dbReference>
<evidence type="ECO:0000256" key="2">
    <source>
        <dbReference type="ARBA" id="ARBA00022527"/>
    </source>
</evidence>
<name>A0A835MF19_9ROSI</name>
<organism evidence="10 11">
    <name type="scientific">Salix dunnii</name>
    <dbReference type="NCBI Taxonomy" id="1413687"/>
    <lineage>
        <taxon>Eukaryota</taxon>
        <taxon>Viridiplantae</taxon>
        <taxon>Streptophyta</taxon>
        <taxon>Embryophyta</taxon>
        <taxon>Tracheophyta</taxon>
        <taxon>Spermatophyta</taxon>
        <taxon>Magnoliopsida</taxon>
        <taxon>eudicotyledons</taxon>
        <taxon>Gunneridae</taxon>
        <taxon>Pentapetalae</taxon>
        <taxon>rosids</taxon>
        <taxon>fabids</taxon>
        <taxon>Malpighiales</taxon>
        <taxon>Salicaceae</taxon>
        <taxon>Saliceae</taxon>
        <taxon>Salix</taxon>
    </lineage>
</organism>
<evidence type="ECO:0000256" key="7">
    <source>
        <dbReference type="PROSITE-ProRule" id="PRU10141"/>
    </source>
</evidence>
<gene>
    <name evidence="10" type="ORF">SADUNF_Sadunf17G0086600</name>
</gene>
<dbReference type="PANTHER" id="PTHR24056">
    <property type="entry name" value="CELL DIVISION PROTEIN KINASE"/>
    <property type="match status" value="1"/>
</dbReference>
<feature type="compositionally biased region" description="Basic and acidic residues" evidence="8">
    <location>
        <begin position="41"/>
        <end position="55"/>
    </location>
</feature>
<dbReference type="FunFam" id="3.30.200.20:FF:000021">
    <property type="entry name" value="probable serine/threonine-protein kinase At1g54610"/>
    <property type="match status" value="1"/>
</dbReference>
<accession>A0A835MF19</accession>
<keyword evidence="5" id="KW-0418">Kinase</keyword>
<dbReference type="PROSITE" id="PS50011">
    <property type="entry name" value="PROTEIN_KINASE_DOM"/>
    <property type="match status" value="1"/>
</dbReference>
<feature type="binding site" evidence="7">
    <location>
        <position position="244"/>
    </location>
    <ligand>
        <name>ATP</name>
        <dbReference type="ChEBI" id="CHEBI:30616"/>
    </ligand>
</feature>
<sequence>MGCIYSKRAVSVVAATPANLQPPYTAAVFDLASANPSGSLDFEHNQYSKDEKDKGYNINRKNSLSYKDGGHNEGGLIYEDQQRRHHHQSSNHGNNKRLRKRRSSGSGSINFKLGFSSRNVGVEQIAAGWPSWLSAAAGEAVHGWVPLRAEAFEKLDKVFYISRFIFLVFQESFIQKSGREKPEGRDAWGCSLQGKKGCDGIESELLTVQIVFLWQQPGLKIGQGTYSSVFQARDVETGRMVALKKVRFDNFKPESIRFMAREIMILRRLDHPNIMKLEGIITSRMSSSIYLVFEYMEHDLSGLLSSPDIKFTESQVKCYMKQLLCGIEHFHSLGIMHRDIKASNILLNNEGILKIGDFGLANVLNSRNQNQLTSRVVTLWYRPPELLMGSTSYGVSVDLWSVGCVFGEILFGKPLLKGRTEVEQLHKIFKLCGSPSDDFWKRSKLSNATMFKPQHPYESSLQERCKDIPATAVDLMETLLSIEPEKRGTASAALLSQYFRTTPYACDPSSLPKYPPNKEMDAKYREEARRKKAGGRMRDPGLPRKPRRVHRTFQEQNFNKCAPKEELKDNSEFVRLANDNNAYMNGREGVIIRGRNLFSDTISETAQATKGHYSFTGPAPVTASSGFAWAKTLKEDSTSAVSYDPSVSSSQISAVDSSRFNFANSSFDFTDSENGKNNFLEASAKHVMQKQHNQSDPFDSLDASEVYYFNDLSRTEDIVVDHSKEREKIEFSGPLLFRPNKIEELLQRNESQIRRAARRTRLATGEDSTSISFLANLCSWMR</sequence>
<dbReference type="PANTHER" id="PTHR24056:SF188">
    <property type="entry name" value="CYCLIN-DEPENDENT KINASE C-2 C"/>
    <property type="match status" value="1"/>
</dbReference>
<comment type="similarity">
    <text evidence="1">Belongs to the protein kinase superfamily. CMGC Ser/Thr protein kinase family. CDC2/CDKX subfamily.</text>
</comment>
<dbReference type="InterPro" id="IPR008271">
    <property type="entry name" value="Ser/Thr_kinase_AS"/>
</dbReference>
<evidence type="ECO:0000256" key="8">
    <source>
        <dbReference type="SAM" id="MobiDB-lite"/>
    </source>
</evidence>
<feature type="compositionally biased region" description="Basic residues" evidence="8">
    <location>
        <begin position="83"/>
        <end position="103"/>
    </location>
</feature>
<dbReference type="InterPro" id="IPR000719">
    <property type="entry name" value="Prot_kinase_dom"/>
</dbReference>
<keyword evidence="3" id="KW-0808">Transferase</keyword>
<keyword evidence="2" id="KW-0723">Serine/threonine-protein kinase</keyword>
<dbReference type="CDD" id="cd07840">
    <property type="entry name" value="STKc_CDK9_like"/>
    <property type="match status" value="1"/>
</dbReference>
<dbReference type="GO" id="GO:0005524">
    <property type="term" value="F:ATP binding"/>
    <property type="evidence" value="ECO:0007669"/>
    <property type="project" value="UniProtKB-UniRule"/>
</dbReference>
<dbReference type="OrthoDB" id="28397at2759"/>
<evidence type="ECO:0000259" key="9">
    <source>
        <dbReference type="PROSITE" id="PS50011"/>
    </source>
</evidence>
<dbReference type="GO" id="GO:0032968">
    <property type="term" value="P:positive regulation of transcription elongation by RNA polymerase II"/>
    <property type="evidence" value="ECO:0007669"/>
    <property type="project" value="TreeGrafter"/>
</dbReference>